<dbReference type="Pfam" id="PF02739">
    <property type="entry name" value="5_3_exonuc_N"/>
    <property type="match status" value="1"/>
</dbReference>
<dbReference type="AlphaFoldDB" id="B3QYB9"/>
<dbReference type="Proteomes" id="UP000001208">
    <property type="component" value="Chromosome"/>
</dbReference>
<accession>B3QYB9</accession>
<dbReference type="RefSeq" id="WP_012501167.1">
    <property type="nucleotide sequence ID" value="NC_011026.1"/>
</dbReference>
<dbReference type="PRINTS" id="PR00868">
    <property type="entry name" value="DNAPOLI"/>
</dbReference>
<dbReference type="InterPro" id="IPR012337">
    <property type="entry name" value="RNaseH-like_sf"/>
</dbReference>
<keyword evidence="12 16" id="KW-0238">DNA-binding</keyword>
<dbReference type="PANTHER" id="PTHR10133:SF27">
    <property type="entry name" value="DNA POLYMERASE NU"/>
    <property type="match status" value="1"/>
</dbReference>
<dbReference type="InterPro" id="IPR002421">
    <property type="entry name" value="5-3_exonuclease"/>
</dbReference>
<evidence type="ECO:0000256" key="7">
    <source>
        <dbReference type="ARBA" id="ARBA00022722"/>
    </source>
</evidence>
<keyword evidence="21" id="KW-1185">Reference proteome</keyword>
<dbReference type="Gene3D" id="1.20.1060.10">
    <property type="entry name" value="Taq DNA Polymerase, Chain T, domain 4"/>
    <property type="match status" value="1"/>
</dbReference>
<evidence type="ECO:0000256" key="12">
    <source>
        <dbReference type="ARBA" id="ARBA00023125"/>
    </source>
</evidence>
<dbReference type="InterPro" id="IPR036397">
    <property type="entry name" value="RNaseH_sf"/>
</dbReference>
<dbReference type="InterPro" id="IPR002298">
    <property type="entry name" value="DNA_polymerase_A"/>
</dbReference>
<feature type="domain" description="5'-3' exonuclease" evidence="18">
    <location>
        <begin position="12"/>
        <end position="273"/>
    </location>
</feature>
<dbReference type="InterPro" id="IPR008918">
    <property type="entry name" value="HhH2"/>
</dbReference>
<dbReference type="FunFam" id="1.20.1060.10:FF:000001">
    <property type="entry name" value="DNA polymerase I"/>
    <property type="match status" value="1"/>
</dbReference>
<dbReference type="PANTHER" id="PTHR10133">
    <property type="entry name" value="DNA POLYMERASE I"/>
    <property type="match status" value="1"/>
</dbReference>
<dbReference type="GO" id="GO:0006302">
    <property type="term" value="P:double-strand break repair"/>
    <property type="evidence" value="ECO:0007669"/>
    <property type="project" value="TreeGrafter"/>
</dbReference>
<comment type="similarity">
    <text evidence="1 16">Belongs to the DNA polymerase type-A family.</text>
</comment>
<dbReference type="Gene3D" id="3.30.70.370">
    <property type="match status" value="1"/>
</dbReference>
<dbReference type="CDD" id="cd09898">
    <property type="entry name" value="H3TH_53EXO"/>
    <property type="match status" value="1"/>
</dbReference>
<dbReference type="Pfam" id="PF01367">
    <property type="entry name" value="5_3_exonuc"/>
    <property type="match status" value="1"/>
</dbReference>
<feature type="domain" description="3'-5' exonuclease" evidence="17">
    <location>
        <begin position="338"/>
        <end position="518"/>
    </location>
</feature>
<comment type="catalytic activity">
    <reaction evidence="14 16">
        <text>DNA(n) + a 2'-deoxyribonucleoside 5'-triphosphate = DNA(n+1) + diphosphate</text>
        <dbReference type="Rhea" id="RHEA:22508"/>
        <dbReference type="Rhea" id="RHEA-COMP:17339"/>
        <dbReference type="Rhea" id="RHEA-COMP:17340"/>
        <dbReference type="ChEBI" id="CHEBI:33019"/>
        <dbReference type="ChEBI" id="CHEBI:61560"/>
        <dbReference type="ChEBI" id="CHEBI:173112"/>
        <dbReference type="EC" id="2.7.7.7"/>
    </reaction>
</comment>
<evidence type="ECO:0000256" key="9">
    <source>
        <dbReference type="ARBA" id="ARBA00022801"/>
    </source>
</evidence>
<evidence type="ECO:0000256" key="3">
    <source>
        <dbReference type="ARBA" id="ARBA00020311"/>
    </source>
</evidence>
<evidence type="ECO:0000256" key="1">
    <source>
        <dbReference type="ARBA" id="ARBA00007705"/>
    </source>
</evidence>
<evidence type="ECO:0000313" key="20">
    <source>
        <dbReference type="EMBL" id="ACF15085.1"/>
    </source>
</evidence>
<dbReference type="FunFam" id="1.10.150.20:FF:000003">
    <property type="entry name" value="DNA polymerase I"/>
    <property type="match status" value="1"/>
</dbReference>
<dbReference type="NCBIfam" id="TIGR00593">
    <property type="entry name" value="pola"/>
    <property type="match status" value="1"/>
</dbReference>
<evidence type="ECO:0000256" key="2">
    <source>
        <dbReference type="ARBA" id="ARBA00012417"/>
    </source>
</evidence>
<evidence type="ECO:0000256" key="4">
    <source>
        <dbReference type="ARBA" id="ARBA00022679"/>
    </source>
</evidence>
<keyword evidence="11 16" id="KW-0239">DNA-directed DNA polymerase</keyword>
<comment type="function">
    <text evidence="16">In addition to polymerase activity, this DNA polymerase exhibits 3'-5' and 5'-3' exonuclease activity.</text>
</comment>
<dbReference type="SUPFAM" id="SSF47807">
    <property type="entry name" value="5' to 3' exonuclease, C-terminal subdomain"/>
    <property type="match status" value="1"/>
</dbReference>
<proteinExistence type="inferred from homology"/>
<dbReference type="SMART" id="SM00474">
    <property type="entry name" value="35EXOc"/>
    <property type="match status" value="1"/>
</dbReference>
<evidence type="ECO:0000259" key="19">
    <source>
        <dbReference type="SMART" id="SM00482"/>
    </source>
</evidence>
<evidence type="ECO:0000256" key="16">
    <source>
        <dbReference type="RuleBase" id="RU004460"/>
    </source>
</evidence>
<dbReference type="InterPro" id="IPR020045">
    <property type="entry name" value="DNA_polI_H3TH"/>
</dbReference>
<dbReference type="SUPFAM" id="SSF56672">
    <property type="entry name" value="DNA/RNA polymerases"/>
    <property type="match status" value="1"/>
</dbReference>
<evidence type="ECO:0000256" key="10">
    <source>
        <dbReference type="ARBA" id="ARBA00022839"/>
    </source>
</evidence>
<dbReference type="InterPro" id="IPR029060">
    <property type="entry name" value="PIN-like_dom_sf"/>
</dbReference>
<keyword evidence="13 16" id="KW-0234">DNA repair</keyword>
<dbReference type="GO" id="GO:0003887">
    <property type="term" value="F:DNA-directed DNA polymerase activity"/>
    <property type="evidence" value="ECO:0007669"/>
    <property type="project" value="UniProtKB-UniRule"/>
</dbReference>
<evidence type="ECO:0000259" key="18">
    <source>
        <dbReference type="SMART" id="SM00475"/>
    </source>
</evidence>
<dbReference type="SUPFAM" id="SSF88723">
    <property type="entry name" value="PIN domain-like"/>
    <property type="match status" value="1"/>
</dbReference>
<dbReference type="GO" id="GO:0006261">
    <property type="term" value="P:DNA-templated DNA replication"/>
    <property type="evidence" value="ECO:0007669"/>
    <property type="project" value="UniProtKB-UniRule"/>
</dbReference>
<dbReference type="SMART" id="SM00279">
    <property type="entry name" value="HhH2"/>
    <property type="match status" value="1"/>
</dbReference>
<gene>
    <name evidence="16" type="primary">polA</name>
    <name evidence="20" type="ordered locus">Ctha_2636</name>
</gene>
<dbReference type="OrthoDB" id="9806424at2"/>
<dbReference type="CDD" id="cd06139">
    <property type="entry name" value="DNA_polA_I_Ecoli_like_exo"/>
    <property type="match status" value="1"/>
</dbReference>
<keyword evidence="5 16" id="KW-0548">Nucleotidyltransferase</keyword>
<keyword evidence="8 16" id="KW-0227">DNA damage</keyword>
<evidence type="ECO:0000256" key="11">
    <source>
        <dbReference type="ARBA" id="ARBA00022932"/>
    </source>
</evidence>
<keyword evidence="4 16" id="KW-0808">Transferase</keyword>
<dbReference type="InterPro" id="IPR036279">
    <property type="entry name" value="5-3_exonuclease_C_sf"/>
</dbReference>
<dbReference type="InterPro" id="IPR018320">
    <property type="entry name" value="DNA_polymerase_1"/>
</dbReference>
<dbReference type="GO" id="GO:0003677">
    <property type="term" value="F:DNA binding"/>
    <property type="evidence" value="ECO:0007669"/>
    <property type="project" value="UniProtKB-UniRule"/>
</dbReference>
<evidence type="ECO:0000256" key="5">
    <source>
        <dbReference type="ARBA" id="ARBA00022695"/>
    </source>
</evidence>
<dbReference type="Gene3D" id="3.40.50.1010">
    <property type="entry name" value="5'-nuclease"/>
    <property type="match status" value="1"/>
</dbReference>
<dbReference type="Gene3D" id="3.30.420.10">
    <property type="entry name" value="Ribonuclease H-like superfamily/Ribonuclease H"/>
    <property type="match status" value="1"/>
</dbReference>
<dbReference type="EMBL" id="CP001100">
    <property type="protein sequence ID" value="ACF15085.1"/>
    <property type="molecule type" value="Genomic_DNA"/>
</dbReference>
<name>B3QYB9_CHLT3</name>
<sequence length="931" mass="104397">MSEQLSQPAERQKPSMFLLDGMALVFRSYYALMSARMQTQSGFPTGAIYGFINTILKIEETYRPDFLVVAFDSKEKTFRHEAFPDYKAQRPAPPTDLIQQLGKILEIVPAMGIPMLKRPGFEADDIIGTLTKKFEDRCNLFLVTPDKDFAQLVHDGVKLLKPARQNDEFLLYGAEEVKSHYGVYPEQFLDMLALMGDSSDNIPGAPGIGPKTAANLINRYGSIAKIYENLYELRPRARESLLKSKAALENGRFLMTIKTDMDIDLTLDDLKQKSPDLDFLLPLFEELEFRTLAARFKSSPEKKNEQAASDADLEFNFGANVDPNFQFAKKQPRDLGNYTLIQDEDDLNQLAEKLGSLKEFAFDTETTSLTTLDAELVGISFSFAPGEAFFVYCAESALSRETAIRVLKPILENPEIGKIGQNLKYDMLVLKNYGVRVQPVRFDTMLASYVLNPDKTHNLDDLAADHLGLETVKYADLVGKGKSEKSIYEVEPKTLSDYACQDADVALQLKNVLEKALGENEPLKKICEELEFPLVGVLADMEHEGVRLDVAVLKTLSETLGTELGRVSKIIYDAAGEAFNLDSPKQLSEILFEKLKLPAKRRTKTGYSTDVRVLEELAESFPVAKQILEYRSLQKLKSTYVDALPNLVHPKTGRIHTSFNQHIAATGRLSSSNPNLQNIPIRTEIGREIRGAFVPSDAHHTLLSADYSQIELRIAAELSGDPTMLGAFQNREDIHSTTAKLIFETDEVTKDMRRKAKEVNFGVLYGIMPFGLAQRLDISQAEAKEIISQYKEKYPMIFSYLEGILDKARASGYVETLLGRRRYIRDLNSKNFSIRSAAERAAINTPIQGTAADMIKKAMLGIASDIHKQSLRSRMILQVHDELLFNMHESEVDILPELVQREMIEAAKAIGIRNVPIEVEVGTGANWIEAH</sequence>
<protein>
    <recommendedName>
        <fullName evidence="3 15">DNA polymerase I</fullName>
        <ecNumber evidence="2 15">2.7.7.7</ecNumber>
    </recommendedName>
</protein>
<feature type="domain" description="DNA-directed DNA polymerase family A palm" evidence="19">
    <location>
        <begin position="686"/>
        <end position="891"/>
    </location>
</feature>
<organism evidence="20 21">
    <name type="scientific">Chloroherpeton thalassium (strain ATCC 35110 / GB-78)</name>
    <dbReference type="NCBI Taxonomy" id="517418"/>
    <lineage>
        <taxon>Bacteria</taxon>
        <taxon>Pseudomonadati</taxon>
        <taxon>Chlorobiota</taxon>
        <taxon>Chlorobiia</taxon>
        <taxon>Chlorobiales</taxon>
        <taxon>Chloroherpetonaceae</taxon>
        <taxon>Chloroherpeton</taxon>
    </lineage>
</organism>
<evidence type="ECO:0000259" key="17">
    <source>
        <dbReference type="SMART" id="SM00474"/>
    </source>
</evidence>
<dbReference type="InterPro" id="IPR001098">
    <property type="entry name" value="DNA-dir_DNA_pol_A_palm_dom"/>
</dbReference>
<evidence type="ECO:0000313" key="21">
    <source>
        <dbReference type="Proteomes" id="UP000001208"/>
    </source>
</evidence>
<keyword evidence="10 16" id="KW-0269">Exonuclease</keyword>
<dbReference type="InterPro" id="IPR043502">
    <property type="entry name" value="DNA/RNA_pol_sf"/>
</dbReference>
<dbReference type="eggNOG" id="COG0749">
    <property type="taxonomic scope" value="Bacteria"/>
</dbReference>
<evidence type="ECO:0000256" key="8">
    <source>
        <dbReference type="ARBA" id="ARBA00022763"/>
    </source>
</evidence>
<dbReference type="KEGG" id="cts:Ctha_2636"/>
<dbReference type="HOGENOM" id="CLU_004675_0_0_10"/>
<dbReference type="Pfam" id="PF00476">
    <property type="entry name" value="DNA_pol_A"/>
    <property type="match status" value="1"/>
</dbReference>
<evidence type="ECO:0000256" key="15">
    <source>
        <dbReference type="NCBIfam" id="TIGR00593"/>
    </source>
</evidence>
<dbReference type="FunFam" id="1.10.150.20:FF:000002">
    <property type="entry name" value="DNA polymerase I"/>
    <property type="match status" value="1"/>
</dbReference>
<dbReference type="Gene3D" id="1.10.150.20">
    <property type="entry name" value="5' to 3' exonuclease, C-terminal subdomain"/>
    <property type="match status" value="2"/>
</dbReference>
<dbReference type="InterPro" id="IPR020046">
    <property type="entry name" value="5-3_exonucl_a-hlix_arch_N"/>
</dbReference>
<dbReference type="eggNOG" id="COG0258">
    <property type="taxonomic scope" value="Bacteria"/>
</dbReference>
<evidence type="ECO:0000256" key="14">
    <source>
        <dbReference type="ARBA" id="ARBA00049244"/>
    </source>
</evidence>
<dbReference type="EC" id="2.7.7.7" evidence="2 15"/>
<dbReference type="CDD" id="cd09859">
    <property type="entry name" value="PIN_53EXO"/>
    <property type="match status" value="1"/>
</dbReference>
<evidence type="ECO:0000256" key="13">
    <source>
        <dbReference type="ARBA" id="ARBA00023204"/>
    </source>
</evidence>
<dbReference type="STRING" id="517418.Ctha_2636"/>
<dbReference type="InterPro" id="IPR002562">
    <property type="entry name" value="3'-5'_exonuclease_dom"/>
</dbReference>
<keyword evidence="6 16" id="KW-0235">DNA replication</keyword>
<keyword evidence="7" id="KW-0540">Nuclease</keyword>
<dbReference type="GO" id="GO:0008409">
    <property type="term" value="F:5'-3' exonuclease activity"/>
    <property type="evidence" value="ECO:0007669"/>
    <property type="project" value="UniProtKB-UniRule"/>
</dbReference>
<dbReference type="GO" id="GO:0008408">
    <property type="term" value="F:3'-5' exonuclease activity"/>
    <property type="evidence" value="ECO:0007669"/>
    <property type="project" value="UniProtKB-UniRule"/>
</dbReference>
<dbReference type="SMART" id="SM00475">
    <property type="entry name" value="53EXOc"/>
    <property type="match status" value="1"/>
</dbReference>
<keyword evidence="9 16" id="KW-0378">Hydrolase</keyword>
<evidence type="ECO:0000256" key="6">
    <source>
        <dbReference type="ARBA" id="ARBA00022705"/>
    </source>
</evidence>
<reference evidence="20 21" key="1">
    <citation type="submission" date="2008-06" db="EMBL/GenBank/DDBJ databases">
        <title>Complete sequence of Chloroherpeton thalassium ATCC 35110.</title>
        <authorList>
            <consortium name="US DOE Joint Genome Institute"/>
            <person name="Lucas S."/>
            <person name="Copeland A."/>
            <person name="Lapidus A."/>
            <person name="Glavina del Rio T."/>
            <person name="Dalin E."/>
            <person name="Tice H."/>
            <person name="Bruce D."/>
            <person name="Goodwin L."/>
            <person name="Pitluck S."/>
            <person name="Schmutz J."/>
            <person name="Larimer F."/>
            <person name="Land M."/>
            <person name="Hauser L."/>
            <person name="Kyrpides N."/>
            <person name="Mikhailova N."/>
            <person name="Liu Z."/>
            <person name="Li T."/>
            <person name="Zhao F."/>
            <person name="Overmann J."/>
            <person name="Bryant D.A."/>
            <person name="Richardson P."/>
        </authorList>
    </citation>
    <scope>NUCLEOTIDE SEQUENCE [LARGE SCALE GENOMIC DNA]</scope>
    <source>
        <strain evidence="21">ATCC 35110 / GB-78</strain>
    </source>
</reference>
<dbReference type="SMART" id="SM00482">
    <property type="entry name" value="POLAc"/>
    <property type="match status" value="1"/>
</dbReference>
<dbReference type="NCBIfam" id="NF004397">
    <property type="entry name" value="PRK05755.1"/>
    <property type="match status" value="1"/>
</dbReference>
<dbReference type="Pfam" id="PF01612">
    <property type="entry name" value="DNA_pol_A_exo1"/>
    <property type="match status" value="1"/>
</dbReference>
<dbReference type="SUPFAM" id="SSF53098">
    <property type="entry name" value="Ribonuclease H-like"/>
    <property type="match status" value="1"/>
</dbReference>
<dbReference type="CDD" id="cd08637">
    <property type="entry name" value="DNA_pol_A_pol_I_C"/>
    <property type="match status" value="1"/>
</dbReference>